<feature type="non-terminal residue" evidence="1">
    <location>
        <position position="1"/>
    </location>
</feature>
<protein>
    <submittedName>
        <fullName evidence="1">Uncharacterized protein</fullName>
    </submittedName>
</protein>
<sequence>VGITAFGNTALPEMQRQVVEVHDGTSHLGGTDLGPKLMGGGVAGGWMGDPLALHACRW</sequence>
<dbReference type="HOGENOM" id="CLU_3421862_0_0_4"/>
<proteinExistence type="predicted"/>
<dbReference type="KEGG" id="bav:BAV0810"/>
<dbReference type="STRING" id="360910.BAV0810"/>
<evidence type="ECO:0000313" key="1">
    <source>
        <dbReference type="EMBL" id="CAJ48421.1"/>
    </source>
</evidence>
<dbReference type="EMBL" id="AM167904">
    <property type="protein sequence ID" value="CAJ48421.1"/>
    <property type="molecule type" value="Genomic_DNA"/>
</dbReference>
<organism evidence="1">
    <name type="scientific">Bordetella avium (strain 197N)</name>
    <dbReference type="NCBI Taxonomy" id="360910"/>
    <lineage>
        <taxon>Bacteria</taxon>
        <taxon>Pseudomonadati</taxon>
        <taxon>Pseudomonadota</taxon>
        <taxon>Betaproteobacteria</taxon>
        <taxon>Burkholderiales</taxon>
        <taxon>Alcaligenaceae</taxon>
        <taxon>Bordetella</taxon>
    </lineage>
</organism>
<dbReference type="AlphaFoldDB" id="Q2KWJ8"/>
<reference evidence="1" key="1">
    <citation type="journal article" date="2006" name="J. Bacteriol.">
        <title>Comparison of the genome sequence of the poultry pathogen Bordetella avium with those of B. bronchiseptica, B. pertussis, and B. parapertussis reveals extensive diversity in surface structures associated with host interaction.</title>
        <authorList>
            <person name="Sebaihia M."/>
            <person name="Preston A."/>
            <person name="Maskell D.J."/>
            <person name="Kuzmiak H."/>
            <person name="Connell T.D."/>
            <person name="King N.D."/>
            <person name="Orndorff P.E."/>
            <person name="Miyamoto D.M."/>
            <person name="Thomson N.R."/>
            <person name="Harris D."/>
            <person name="Goble A."/>
            <person name="Lord A."/>
            <person name="Murphy L."/>
            <person name="Quail M.A."/>
            <person name="Rutter S."/>
            <person name="Squares R."/>
            <person name="Squares S."/>
            <person name="Woodward J."/>
            <person name="Parkhill J."/>
            <person name="Temple L.M."/>
        </authorList>
    </citation>
    <scope>NUCLEOTIDE SEQUENCE [LARGE SCALE GENOMIC DNA]</scope>
    <source>
        <strain evidence="1">197N</strain>
    </source>
</reference>
<name>Q2KWJ8_BORA1</name>
<gene>
    <name evidence="1" type="ordered locus">BAV0810</name>
</gene>
<accession>Q2KWJ8</accession>